<dbReference type="PANTHER" id="PTHR43289:SF6">
    <property type="entry name" value="SERINE_THREONINE-PROTEIN KINASE NEKL-3"/>
    <property type="match status" value="1"/>
</dbReference>
<protein>
    <recommendedName>
        <fullName evidence="1">non-specific serine/threonine protein kinase</fullName>
        <ecNumber evidence="1">2.7.11.1</ecNumber>
    </recommendedName>
</protein>
<feature type="domain" description="Protein kinase" evidence="8">
    <location>
        <begin position="245"/>
        <end position="513"/>
    </location>
</feature>
<feature type="region of interest" description="Disordered" evidence="7">
    <location>
        <begin position="491"/>
        <end position="519"/>
    </location>
</feature>
<dbReference type="Pfam" id="PF25816">
    <property type="entry name" value="RamC_N"/>
    <property type="match status" value="1"/>
</dbReference>
<feature type="region of interest" description="Disordered" evidence="7">
    <location>
        <begin position="1"/>
        <end position="24"/>
    </location>
</feature>
<evidence type="ECO:0000256" key="6">
    <source>
        <dbReference type="ARBA" id="ARBA00022840"/>
    </source>
</evidence>
<evidence type="ECO:0000256" key="4">
    <source>
        <dbReference type="ARBA" id="ARBA00022741"/>
    </source>
</evidence>
<evidence type="ECO:0000313" key="10">
    <source>
        <dbReference type="Proteomes" id="UP000608024"/>
    </source>
</evidence>
<dbReference type="SUPFAM" id="SSF56112">
    <property type="entry name" value="Protein kinase-like (PK-like)"/>
    <property type="match status" value="1"/>
</dbReference>
<dbReference type="EMBL" id="BNBT01000025">
    <property type="protein sequence ID" value="GHE53006.1"/>
    <property type="molecule type" value="Genomic_DNA"/>
</dbReference>
<dbReference type="InterPro" id="IPR007822">
    <property type="entry name" value="LANC-like"/>
</dbReference>
<reference evidence="9" key="2">
    <citation type="submission" date="2020-09" db="EMBL/GenBank/DDBJ databases">
        <authorList>
            <person name="Sun Q."/>
            <person name="Ohkuma M."/>
        </authorList>
    </citation>
    <scope>NUCLEOTIDE SEQUENCE</scope>
    <source>
        <strain evidence="9">JCM 4784</strain>
    </source>
</reference>
<evidence type="ECO:0000256" key="7">
    <source>
        <dbReference type="SAM" id="MobiDB-lite"/>
    </source>
</evidence>
<evidence type="ECO:0000256" key="3">
    <source>
        <dbReference type="ARBA" id="ARBA00022679"/>
    </source>
</evidence>
<dbReference type="GO" id="GO:0004674">
    <property type="term" value="F:protein serine/threonine kinase activity"/>
    <property type="evidence" value="ECO:0007669"/>
    <property type="project" value="UniProtKB-KW"/>
</dbReference>
<dbReference type="Gene3D" id="1.50.10.10">
    <property type="match status" value="1"/>
</dbReference>
<dbReference type="InterPro" id="IPR053524">
    <property type="entry name" value="Aerial_hyphae_peptide-synth"/>
</dbReference>
<evidence type="ECO:0000256" key="2">
    <source>
        <dbReference type="ARBA" id="ARBA00022527"/>
    </source>
</evidence>
<dbReference type="EC" id="2.7.11.1" evidence="1"/>
<dbReference type="PROSITE" id="PS50011">
    <property type="entry name" value="PROTEIN_KINASE_DOM"/>
    <property type="match status" value="1"/>
</dbReference>
<dbReference type="CDD" id="cd04791">
    <property type="entry name" value="LanC_SerThrkinase"/>
    <property type="match status" value="1"/>
</dbReference>
<evidence type="ECO:0000256" key="1">
    <source>
        <dbReference type="ARBA" id="ARBA00012513"/>
    </source>
</evidence>
<comment type="caution">
    <text evidence="9">The sequence shown here is derived from an EMBL/GenBank/DDBJ whole genome shotgun (WGS) entry which is preliminary data.</text>
</comment>
<dbReference type="RefSeq" id="WP_190135798.1">
    <property type="nucleotide sequence ID" value="NZ_BNBT01000025.1"/>
</dbReference>
<dbReference type="Proteomes" id="UP000608024">
    <property type="component" value="Unassembled WGS sequence"/>
</dbReference>
<sequence>MSHPDATPMDATPTDATPTDAVPPVAAPAEAPLFADGPEHLDDDRTWFARTRAPAPDGWDRLDKGTWVNLRPTGARLPRQGWKVHASATLADAERVVDTVWEYCVAHGIAFKFLRGTAILHQVDGKPAPRSSGGKLVTLYPADETVLDLTLKELSPLLHGVRGPYVLNDLRWGGGPLFVRYGAFEERYCFSPEGAYVAAVERPDGVLVPDTRGASFQVPDWVEVPASVQEQIDAARAERAGAFPFRVEKVLRFSNGGGVYRAVERDTGRTVVLREARPHAGLDLHGADAVARLVREHATLVRLDGLGGRAPKAYGRLRHWEHHYLVEEFVEGEPLHEAVGRRHPLLRPGPTEDEIAAYAAWAHTTYTRIEEALAALHARGVALGDLKPGNVMVRPDGSVCLVDFETAHDVRGTGARPALATEGFSAPWAPTGVAADEYALACVRLALYLPLTELLRFAPGGSHDPGDPGKHRQLVAAAARRFPVPDDFAPALLRRLTPPPTARTPYTGETPYTGDTGDTSYADTPYDDIPYDDIPHAGTPDVRARGWGEGGDRDALLDGLRDAITASATPDREDRLFPGDVRQFDHQGAAFAFGAAGVLHALHRTGRADHPGFAEHTAWLVRAARRTRWPRPGLYDGVAGVAYVLDELGLRAEAHEALDRLDAFDPHRCGSGLFGGLAGIGLTLLHFAADGRDSGTGRAVALGRELVHRLGADPGTPGLLHGWSGPALFFIRLATATGDPSWLRHAETALARDLGRLGVPRGNRLQARTGPRWDTALGHGSAGIGLALDAYLRVRDDPHLAGVRDRVRDGLDTELLLNAGLLNGQAGVLLACAHLGAPTATHLRSLGLHAVRYRRHPAFALDGRLRLSMDLATGTAGVLLAAHAAHTGVTAHALPFLTIGP</sequence>
<name>A0A919DK38_9ACTN</name>
<keyword evidence="4" id="KW-0547">Nucleotide-binding</keyword>
<dbReference type="GO" id="GO:0005975">
    <property type="term" value="P:carbohydrate metabolic process"/>
    <property type="evidence" value="ECO:0007669"/>
    <property type="project" value="InterPro"/>
</dbReference>
<dbReference type="PANTHER" id="PTHR43289">
    <property type="entry name" value="MITOGEN-ACTIVATED PROTEIN KINASE KINASE KINASE 20-RELATED"/>
    <property type="match status" value="1"/>
</dbReference>
<dbReference type="SUPFAM" id="SSF158745">
    <property type="entry name" value="LanC-like"/>
    <property type="match status" value="1"/>
</dbReference>
<keyword evidence="10" id="KW-1185">Reference proteome</keyword>
<dbReference type="NCBIfam" id="NF038151">
    <property type="entry name" value="lanthi_synth_III"/>
    <property type="match status" value="1"/>
</dbReference>
<dbReference type="SMART" id="SM00220">
    <property type="entry name" value="S_TKc"/>
    <property type="match status" value="1"/>
</dbReference>
<proteinExistence type="predicted"/>
<evidence type="ECO:0000256" key="5">
    <source>
        <dbReference type="ARBA" id="ARBA00022777"/>
    </source>
</evidence>
<dbReference type="GO" id="GO:0005524">
    <property type="term" value="F:ATP binding"/>
    <property type="evidence" value="ECO:0007669"/>
    <property type="project" value="UniProtKB-KW"/>
</dbReference>
<dbReference type="Pfam" id="PF00069">
    <property type="entry name" value="Pkinase"/>
    <property type="match status" value="1"/>
</dbReference>
<organism evidence="9 10">
    <name type="scientific">Streptomyces longispororuber</name>
    <dbReference type="NCBI Taxonomy" id="68230"/>
    <lineage>
        <taxon>Bacteria</taxon>
        <taxon>Bacillati</taxon>
        <taxon>Actinomycetota</taxon>
        <taxon>Actinomycetes</taxon>
        <taxon>Kitasatosporales</taxon>
        <taxon>Streptomycetaceae</taxon>
        <taxon>Streptomyces</taxon>
    </lineage>
</organism>
<dbReference type="InterPro" id="IPR000719">
    <property type="entry name" value="Prot_kinase_dom"/>
</dbReference>
<keyword evidence="2 9" id="KW-0723">Serine/threonine-protein kinase</keyword>
<dbReference type="Gene3D" id="1.10.510.10">
    <property type="entry name" value="Transferase(Phosphotransferase) domain 1"/>
    <property type="match status" value="1"/>
</dbReference>
<dbReference type="Gene3D" id="1.50.10.20">
    <property type="match status" value="1"/>
</dbReference>
<dbReference type="InterPro" id="IPR057929">
    <property type="entry name" value="RamC_N"/>
</dbReference>
<gene>
    <name evidence="9" type="ORF">GCM10018785_23190</name>
</gene>
<evidence type="ECO:0000313" key="9">
    <source>
        <dbReference type="EMBL" id="GHE53006.1"/>
    </source>
</evidence>
<dbReference type="GO" id="GO:0031179">
    <property type="term" value="P:peptide modification"/>
    <property type="evidence" value="ECO:0007669"/>
    <property type="project" value="InterPro"/>
</dbReference>
<dbReference type="SMART" id="SM01260">
    <property type="entry name" value="LANC_like"/>
    <property type="match status" value="1"/>
</dbReference>
<dbReference type="InterPro" id="IPR011009">
    <property type="entry name" value="Kinase-like_dom_sf"/>
</dbReference>
<keyword evidence="3" id="KW-0808">Transferase</keyword>
<dbReference type="InterPro" id="IPR058053">
    <property type="entry name" value="RamC_C"/>
</dbReference>
<dbReference type="AlphaFoldDB" id="A0A919DK38"/>
<keyword evidence="6" id="KW-0067">ATP-binding</keyword>
<keyword evidence="5 9" id="KW-0418">Kinase</keyword>
<evidence type="ECO:0000259" key="8">
    <source>
        <dbReference type="PROSITE" id="PS50011"/>
    </source>
</evidence>
<accession>A0A919DK38</accession>
<reference evidence="9" key="1">
    <citation type="journal article" date="2014" name="Int. J. Syst. Evol. Microbiol.">
        <title>Complete genome sequence of Corynebacterium casei LMG S-19264T (=DSM 44701T), isolated from a smear-ripened cheese.</title>
        <authorList>
            <consortium name="US DOE Joint Genome Institute (JGI-PGF)"/>
            <person name="Walter F."/>
            <person name="Albersmeier A."/>
            <person name="Kalinowski J."/>
            <person name="Ruckert C."/>
        </authorList>
    </citation>
    <scope>NUCLEOTIDE SEQUENCE</scope>
    <source>
        <strain evidence="9">JCM 4784</strain>
    </source>
</reference>
<dbReference type="InterPro" id="IPR012341">
    <property type="entry name" value="6hp_glycosidase-like_sf"/>
</dbReference>